<dbReference type="SUPFAM" id="SSF53098">
    <property type="entry name" value="Ribonuclease H-like"/>
    <property type="match status" value="1"/>
</dbReference>
<keyword evidence="3 6" id="KW-0269">Exonuclease</keyword>
<protein>
    <submittedName>
        <fullName evidence="6">RNA exonuclease</fullName>
    </submittedName>
</protein>
<evidence type="ECO:0000256" key="1">
    <source>
        <dbReference type="ARBA" id="ARBA00022722"/>
    </source>
</evidence>
<keyword evidence="1" id="KW-0540">Nuclease</keyword>
<evidence type="ECO:0000313" key="6">
    <source>
        <dbReference type="EMBL" id="KAK8036538.1"/>
    </source>
</evidence>
<accession>A0ABR1SQC5</accession>
<name>A0ABR1SQC5_9PEZI</name>
<evidence type="ECO:0000313" key="7">
    <source>
        <dbReference type="Proteomes" id="UP001396898"/>
    </source>
</evidence>
<dbReference type="Gene3D" id="3.30.420.10">
    <property type="entry name" value="Ribonuclease H-like superfamily/Ribonuclease H"/>
    <property type="match status" value="1"/>
</dbReference>
<reference evidence="6 7" key="1">
    <citation type="submission" date="2023-01" db="EMBL/GenBank/DDBJ databases">
        <title>Analysis of 21 Apiospora genomes using comparative genomics revels a genus with tremendous synthesis potential of carbohydrate active enzymes and secondary metabolites.</title>
        <authorList>
            <person name="Sorensen T."/>
        </authorList>
    </citation>
    <scope>NUCLEOTIDE SEQUENCE [LARGE SCALE GENOMIC DNA]</scope>
    <source>
        <strain evidence="6 7">CBS 20057</strain>
    </source>
</reference>
<dbReference type="InterPro" id="IPR013520">
    <property type="entry name" value="Ribonucl_H"/>
</dbReference>
<evidence type="ECO:0000259" key="5">
    <source>
        <dbReference type="SMART" id="SM00479"/>
    </source>
</evidence>
<feature type="compositionally biased region" description="Polar residues" evidence="4">
    <location>
        <begin position="131"/>
        <end position="147"/>
    </location>
</feature>
<evidence type="ECO:0000256" key="4">
    <source>
        <dbReference type="SAM" id="MobiDB-lite"/>
    </source>
</evidence>
<proteinExistence type="predicted"/>
<dbReference type="InterPro" id="IPR012337">
    <property type="entry name" value="RNaseH-like_sf"/>
</dbReference>
<comment type="caution">
    <text evidence="6">The sequence shown here is derived from an EMBL/GenBank/DDBJ whole genome shotgun (WGS) entry which is preliminary data.</text>
</comment>
<dbReference type="CDD" id="cd06137">
    <property type="entry name" value="DEDDh_RNase"/>
    <property type="match status" value="1"/>
</dbReference>
<organism evidence="6 7">
    <name type="scientific">Apiospora marii</name>
    <dbReference type="NCBI Taxonomy" id="335849"/>
    <lineage>
        <taxon>Eukaryota</taxon>
        <taxon>Fungi</taxon>
        <taxon>Dikarya</taxon>
        <taxon>Ascomycota</taxon>
        <taxon>Pezizomycotina</taxon>
        <taxon>Sordariomycetes</taxon>
        <taxon>Xylariomycetidae</taxon>
        <taxon>Amphisphaeriales</taxon>
        <taxon>Apiosporaceae</taxon>
        <taxon>Apiospora</taxon>
    </lineage>
</organism>
<feature type="domain" description="Exonuclease" evidence="5">
    <location>
        <begin position="113"/>
        <end position="328"/>
    </location>
</feature>
<feature type="compositionally biased region" description="Basic and acidic residues" evidence="4">
    <location>
        <begin position="349"/>
        <end position="362"/>
    </location>
</feature>
<feature type="region of interest" description="Disordered" evidence="4">
    <location>
        <begin position="127"/>
        <end position="155"/>
    </location>
</feature>
<dbReference type="Proteomes" id="UP001396898">
    <property type="component" value="Unassembled WGS sequence"/>
</dbReference>
<evidence type="ECO:0000256" key="2">
    <source>
        <dbReference type="ARBA" id="ARBA00022801"/>
    </source>
</evidence>
<dbReference type="SMART" id="SM00479">
    <property type="entry name" value="EXOIII"/>
    <property type="match status" value="1"/>
</dbReference>
<dbReference type="InterPro" id="IPR047021">
    <property type="entry name" value="REXO1/3/4-like"/>
</dbReference>
<dbReference type="PANTHER" id="PTHR12801">
    <property type="entry name" value="RNA EXONUCLEASE REXO1 / RECO3 FAMILY MEMBER-RELATED"/>
    <property type="match status" value="1"/>
</dbReference>
<feature type="region of interest" description="Disordered" evidence="4">
    <location>
        <begin position="349"/>
        <end position="382"/>
    </location>
</feature>
<dbReference type="EMBL" id="JAQQWI010000004">
    <property type="protein sequence ID" value="KAK8036538.1"/>
    <property type="molecule type" value="Genomic_DNA"/>
</dbReference>
<evidence type="ECO:0000256" key="3">
    <source>
        <dbReference type="ARBA" id="ARBA00022839"/>
    </source>
</evidence>
<dbReference type="PANTHER" id="PTHR12801:SF114">
    <property type="entry name" value="EXONUCLEASE, PUTATIVE (AFU_ORTHOLOGUE AFUA_7G00870)-RELATED"/>
    <property type="match status" value="1"/>
</dbReference>
<dbReference type="InterPro" id="IPR036397">
    <property type="entry name" value="RNaseH_sf"/>
</dbReference>
<sequence length="422" mass="47113">MEPDLVAAYPYPPIHLPTASSAIFANSLQYGANYYTFIAEQDQDALEALDCRQQFIESLRLRCQSDEQLVRNKFILPTQTSMERAQTKLPLGVFFYDYVASPSPDPSRRNKRAAIVIDCEMVGVRPEKNLGGSNQLPSQQTTATNANPRPKPSKLPWERSELAQLCAVDAITGETLINELVIPVGVVVNWRARYSGVNAAKIREAKAKGTILPHWRDARALLLEYMDSETVLVGHSVENDLQMLRLAHGRVVDTSMQTAAGVFGVGRVPYPRIWGLKYLTQRLTGKSIQTGGGRMMRPGRAAVVGHDCLEDTLATRELALWCILHPDGLEVWGGEMRKEIAEKEVAARKKREQEEEKKKREQEEAEAEAAAARKKERRERAVGVAVAVKARQGKAARAEEEVMEVTEAFNKLWPPMQPRSAN</sequence>
<keyword evidence="7" id="KW-1185">Reference proteome</keyword>
<gene>
    <name evidence="6" type="ORF">PG991_001675</name>
</gene>
<keyword evidence="2" id="KW-0378">Hydrolase</keyword>
<dbReference type="GO" id="GO:0004527">
    <property type="term" value="F:exonuclease activity"/>
    <property type="evidence" value="ECO:0007669"/>
    <property type="project" value="UniProtKB-KW"/>
</dbReference>